<accession>A0A0J8BA35</accession>
<dbReference type="Proteomes" id="UP000035740">
    <property type="component" value="Unassembled WGS sequence"/>
</dbReference>
<reference evidence="1 2" key="1">
    <citation type="journal article" date="2014" name="Nature">
        <title>The genome of the recently domesticated crop plant sugar beet (Beta vulgaris).</title>
        <authorList>
            <person name="Dohm J.C."/>
            <person name="Minoche A.E."/>
            <person name="Holtgrawe D."/>
            <person name="Capella-Gutierrez S."/>
            <person name="Zakrzewski F."/>
            <person name="Tafer H."/>
            <person name="Rupp O."/>
            <person name="Sorensen T.R."/>
            <person name="Stracke R."/>
            <person name="Reinhardt R."/>
            <person name="Goesmann A."/>
            <person name="Kraft T."/>
            <person name="Schulz B."/>
            <person name="Stadler P.F."/>
            <person name="Schmidt T."/>
            <person name="Gabaldon T."/>
            <person name="Lehrach H."/>
            <person name="Weisshaar B."/>
            <person name="Himmelbauer H."/>
        </authorList>
    </citation>
    <scope>NUCLEOTIDE SEQUENCE [LARGE SCALE GENOMIC DNA]</scope>
    <source>
        <tissue evidence="1">Taproot</tissue>
    </source>
</reference>
<dbReference type="EMBL" id="KQ090265">
    <property type="protein sequence ID" value="KMS98184.1"/>
    <property type="molecule type" value="Genomic_DNA"/>
</dbReference>
<sequence>MDFTMARRKKEGMHDRIFFSTKFSHSKEKFVDHLRISEEATFRMLLKQIGYGY</sequence>
<evidence type="ECO:0000313" key="1">
    <source>
        <dbReference type="EMBL" id="KMS98184.1"/>
    </source>
</evidence>
<protein>
    <submittedName>
        <fullName evidence="1">Uncharacterized protein</fullName>
    </submittedName>
</protein>
<proteinExistence type="predicted"/>
<name>A0A0J8BA35_BETVV</name>
<organism evidence="1 2">
    <name type="scientific">Beta vulgaris subsp. vulgaris</name>
    <name type="common">Beet</name>
    <dbReference type="NCBI Taxonomy" id="3555"/>
    <lineage>
        <taxon>Eukaryota</taxon>
        <taxon>Viridiplantae</taxon>
        <taxon>Streptophyta</taxon>
        <taxon>Embryophyta</taxon>
        <taxon>Tracheophyta</taxon>
        <taxon>Spermatophyta</taxon>
        <taxon>Magnoliopsida</taxon>
        <taxon>eudicotyledons</taxon>
        <taxon>Gunneridae</taxon>
        <taxon>Pentapetalae</taxon>
        <taxon>Caryophyllales</taxon>
        <taxon>Chenopodiaceae</taxon>
        <taxon>Betoideae</taxon>
        <taxon>Beta</taxon>
    </lineage>
</organism>
<gene>
    <name evidence="1" type="ORF">BVRB_4g095110</name>
</gene>
<dbReference type="Gramene" id="KMS98184">
    <property type="protein sequence ID" value="KMS98184"/>
    <property type="gene ID" value="BVRB_4g095110"/>
</dbReference>
<dbReference type="AlphaFoldDB" id="A0A0J8BA35"/>
<evidence type="ECO:0000313" key="2">
    <source>
        <dbReference type="Proteomes" id="UP000035740"/>
    </source>
</evidence>
<keyword evidence="2" id="KW-1185">Reference proteome</keyword>